<accession>A0A101SKI4</accession>
<evidence type="ECO:0000256" key="1">
    <source>
        <dbReference type="SAM" id="MobiDB-lite"/>
    </source>
</evidence>
<dbReference type="STRING" id="1943.AQJ64_42825"/>
<keyword evidence="3" id="KW-1185">Reference proteome</keyword>
<dbReference type="EMBL" id="LMWW01000083">
    <property type="protein sequence ID" value="KUN75362.1"/>
    <property type="molecule type" value="Genomic_DNA"/>
</dbReference>
<protein>
    <submittedName>
        <fullName evidence="2">Uncharacterized protein</fullName>
    </submittedName>
</protein>
<feature type="compositionally biased region" description="Low complexity" evidence="1">
    <location>
        <begin position="475"/>
        <end position="484"/>
    </location>
</feature>
<sequence length="559" mass="62321">MYDGLSTAIVYEANTGDGRMSWDERRGFVRGDRRQIQTAVLGGADSDEPLMLPLEAIELDAFRRRHEHDTFWCGLLLGGCGLQLTTKLYTDRVCHFAHHPGSDGHPHLCGRRARGVSSADHLYVKSAAAAWLRSRDQQADVEFVQPEGAPIGSVVEIRFPRGGLRVHLDQTVEPSWDQVGCEPVLGVSVPVDRDTLIDRWYVHRIRLDSEGTARRVHIGTEAFARETEWFTLDQCEMTERGLSTPAVEQIVRSRSTRPVAQWNVGTVRKVPDAHARAKMLLRKLTDAIRVDVVVDSGFVVTEICRDIANLTGVGEEMEAQLAAAVSDAERWLEKQSHMRSQLFSELDDAIVASNLVQVRTLRKHLRAVAHHDRTDTENETMAAAEALLKAHAKRQQDAAAARRAKLQDERAAQAAGRAHKLLGILERREGRLSPEAMRKLVNEVVNEASQAGARIDSHQQDQINAWKKRADSSRARPQTARRAATSARTVAQAAGKAQPPAEAGHKEIHRRPLPQSLSWSVLDVSCPACDAPAGMHCTPNSLHPHQRRLEWFRRRFPNA</sequence>
<dbReference type="Proteomes" id="UP000052982">
    <property type="component" value="Unassembled WGS sequence"/>
</dbReference>
<evidence type="ECO:0000313" key="3">
    <source>
        <dbReference type="Proteomes" id="UP000052982"/>
    </source>
</evidence>
<name>A0A101SKI4_9ACTN</name>
<evidence type="ECO:0000313" key="2">
    <source>
        <dbReference type="EMBL" id="KUN75362.1"/>
    </source>
</evidence>
<comment type="caution">
    <text evidence="2">The sequence shown here is derived from an EMBL/GenBank/DDBJ whole genome shotgun (WGS) entry which is preliminary data.</text>
</comment>
<feature type="region of interest" description="Disordered" evidence="1">
    <location>
        <begin position="451"/>
        <end position="484"/>
    </location>
</feature>
<gene>
    <name evidence="2" type="ORF">AQJ64_42825</name>
</gene>
<proteinExistence type="predicted"/>
<organism evidence="2 3">
    <name type="scientific">Streptomyces griseoruber</name>
    <dbReference type="NCBI Taxonomy" id="1943"/>
    <lineage>
        <taxon>Bacteria</taxon>
        <taxon>Bacillati</taxon>
        <taxon>Actinomycetota</taxon>
        <taxon>Actinomycetes</taxon>
        <taxon>Kitasatosporales</taxon>
        <taxon>Streptomycetaceae</taxon>
        <taxon>Streptomyces</taxon>
    </lineage>
</organism>
<dbReference type="AlphaFoldDB" id="A0A101SKI4"/>
<reference evidence="2 3" key="1">
    <citation type="submission" date="2015-10" db="EMBL/GenBank/DDBJ databases">
        <title>Draft genome sequence of Streptomyces griseoruber DSM 40281, type strain for the species Streptomyces griseoruber.</title>
        <authorList>
            <person name="Ruckert C."/>
            <person name="Winkler A."/>
            <person name="Kalinowski J."/>
            <person name="Kampfer P."/>
            <person name="Glaeser S."/>
        </authorList>
    </citation>
    <scope>NUCLEOTIDE SEQUENCE [LARGE SCALE GENOMIC DNA]</scope>
    <source>
        <strain evidence="2 3">DSM 40281</strain>
    </source>
</reference>